<reference evidence="9" key="1">
    <citation type="submission" date="2011-04" db="EMBL/GenBank/DDBJ databases">
        <title>Complete sequence of Cellvibrio gilvus ATCC 13127.</title>
        <authorList>
            <person name="Lucas S."/>
            <person name="Han J."/>
            <person name="Lapidus A."/>
            <person name="Cheng J.-F."/>
            <person name="Goodwin L."/>
            <person name="Pitluck S."/>
            <person name="Peters L."/>
            <person name="Munk A."/>
            <person name="Detter J.C."/>
            <person name="Han C."/>
            <person name="Tapia R."/>
            <person name="Land M."/>
            <person name="Hauser L."/>
            <person name="Kyrpides N."/>
            <person name="Ivanova N."/>
            <person name="Ovchinnikova G."/>
            <person name="Pagani I."/>
            <person name="Mead D."/>
            <person name="Brumm P."/>
            <person name="Woyke T."/>
        </authorList>
    </citation>
    <scope>NUCLEOTIDE SEQUENCE [LARGE SCALE GENOMIC DNA]</scope>
    <source>
        <strain evidence="9">ATCC 13127 / NRRL B-14078</strain>
    </source>
</reference>
<keyword evidence="4 7" id="KW-0472">Membrane</keyword>
<name>F8A5C2_CELGA</name>
<dbReference type="InterPro" id="IPR036286">
    <property type="entry name" value="LexA/Signal_pep-like_sf"/>
</dbReference>
<keyword evidence="2 7" id="KW-0812">Transmembrane</keyword>
<dbReference type="GO" id="GO:0009003">
    <property type="term" value="F:signal peptidase activity"/>
    <property type="evidence" value="ECO:0007669"/>
    <property type="project" value="UniProtKB-EC"/>
</dbReference>
<dbReference type="NCBIfam" id="TIGR02228">
    <property type="entry name" value="sigpep_I_arch"/>
    <property type="match status" value="1"/>
</dbReference>
<evidence type="ECO:0000256" key="3">
    <source>
        <dbReference type="ARBA" id="ARBA00022989"/>
    </source>
</evidence>
<dbReference type="SUPFAM" id="SSF51306">
    <property type="entry name" value="LexA/Signal peptidase"/>
    <property type="match status" value="1"/>
</dbReference>
<dbReference type="KEGG" id="cga:Celgi_0417"/>
<dbReference type="GO" id="GO:0006465">
    <property type="term" value="P:signal peptide processing"/>
    <property type="evidence" value="ECO:0007669"/>
    <property type="project" value="UniProtKB-UniRule"/>
</dbReference>
<organism evidence="8 9">
    <name type="scientific">Cellulomonas gilvus (strain ATCC 13127 / NRRL B-14078)</name>
    <name type="common">Cellvibrio gilvus</name>
    <dbReference type="NCBI Taxonomy" id="593907"/>
    <lineage>
        <taxon>Bacteria</taxon>
        <taxon>Bacillati</taxon>
        <taxon>Actinomycetota</taxon>
        <taxon>Actinomycetes</taxon>
        <taxon>Micrococcales</taxon>
        <taxon>Cellulomonadaceae</taxon>
        <taxon>Cellulomonas</taxon>
    </lineage>
</organism>
<dbReference type="eggNOG" id="COG0681">
    <property type="taxonomic scope" value="Bacteria"/>
</dbReference>
<dbReference type="InterPro" id="IPR019533">
    <property type="entry name" value="Peptidase_S26"/>
</dbReference>
<evidence type="ECO:0000256" key="2">
    <source>
        <dbReference type="ARBA" id="ARBA00022692"/>
    </source>
</evidence>
<proteinExistence type="predicted"/>
<dbReference type="EC" id="3.4.21.89" evidence="5"/>
<evidence type="ECO:0000313" key="8">
    <source>
        <dbReference type="EMBL" id="AEI10939.1"/>
    </source>
</evidence>
<evidence type="ECO:0000256" key="7">
    <source>
        <dbReference type="SAM" id="Phobius"/>
    </source>
</evidence>
<dbReference type="Proteomes" id="UP000000485">
    <property type="component" value="Chromosome"/>
</dbReference>
<dbReference type="GO" id="GO:0016020">
    <property type="term" value="C:membrane"/>
    <property type="evidence" value="ECO:0007669"/>
    <property type="project" value="UniProtKB-SubCell"/>
</dbReference>
<dbReference type="HOGENOM" id="CLU_089996_1_1_11"/>
<accession>F8A5C2</accession>
<dbReference type="CDD" id="cd06530">
    <property type="entry name" value="S26_SPase_I"/>
    <property type="match status" value="1"/>
</dbReference>
<feature type="compositionally biased region" description="Basic and acidic residues" evidence="6">
    <location>
        <begin position="180"/>
        <end position="189"/>
    </location>
</feature>
<dbReference type="AlphaFoldDB" id="F8A5C2"/>
<dbReference type="STRING" id="593907.Celgi_0417"/>
<dbReference type="GO" id="GO:0004252">
    <property type="term" value="F:serine-type endopeptidase activity"/>
    <property type="evidence" value="ECO:0007669"/>
    <property type="project" value="UniProtKB-UniRule"/>
</dbReference>
<sequence precursor="true">MRALRFVGNAVLWLVAAVGLLSILAWGATQLGLIQPLVVISGSMEPGIMTGDLLIDVPRPTDELAPGDVASIHSDVTGKIVSHRVVAVTPLPDGTWEVRMKGDANETEDGGPYVVGDEVWQPAWQVSGGGSVLMTLTQPSVALPLGFALLCLLALSLLPAAPRATAARTTTPADEAGTAPHDEPVATAH</sequence>
<dbReference type="OrthoDB" id="3178064at2"/>
<evidence type="ECO:0000313" key="9">
    <source>
        <dbReference type="Proteomes" id="UP000000485"/>
    </source>
</evidence>
<feature type="region of interest" description="Disordered" evidence="6">
    <location>
        <begin position="168"/>
        <end position="189"/>
    </location>
</feature>
<comment type="subcellular location">
    <subcellularLocation>
        <location evidence="1">Membrane</location>
    </subcellularLocation>
</comment>
<evidence type="ECO:0000256" key="6">
    <source>
        <dbReference type="SAM" id="MobiDB-lite"/>
    </source>
</evidence>
<evidence type="ECO:0000256" key="1">
    <source>
        <dbReference type="ARBA" id="ARBA00004370"/>
    </source>
</evidence>
<evidence type="ECO:0000256" key="4">
    <source>
        <dbReference type="ARBA" id="ARBA00023136"/>
    </source>
</evidence>
<dbReference type="RefSeq" id="WP_013882464.1">
    <property type="nucleotide sequence ID" value="NC_015671.1"/>
</dbReference>
<evidence type="ECO:0000256" key="5">
    <source>
        <dbReference type="NCBIfam" id="TIGR02228"/>
    </source>
</evidence>
<dbReference type="EMBL" id="CP002665">
    <property type="protein sequence ID" value="AEI10939.1"/>
    <property type="molecule type" value="Genomic_DNA"/>
</dbReference>
<keyword evidence="9" id="KW-1185">Reference proteome</keyword>
<feature type="transmembrane region" description="Helical" evidence="7">
    <location>
        <begin position="141"/>
        <end position="161"/>
    </location>
</feature>
<dbReference type="InterPro" id="IPR001733">
    <property type="entry name" value="Peptidase_S26B"/>
</dbReference>
<gene>
    <name evidence="8" type="ordered locus">Celgi_0417</name>
</gene>
<keyword evidence="3 7" id="KW-1133">Transmembrane helix</keyword>
<protein>
    <recommendedName>
        <fullName evidence="5">Signal peptidase I</fullName>
        <ecNumber evidence="5">3.4.21.89</ecNumber>
    </recommendedName>
</protein>